<sequence>MQTTSLTSCNIIRRTAPFISHNNKSFISASKRDPFGQHYDGKMVDENMIILRMRIRDVEMLEKNSKPPSHWTEWEKKYFENYGSDVCDAVGLLQRMLMNTRPGLVVGILAMITLSLPMSISLLVFQLMEFANASMLTFSSI</sequence>
<protein>
    <submittedName>
        <fullName evidence="2">Uncharacterized protein</fullName>
    </submittedName>
</protein>
<dbReference type="PANTHER" id="PTHR33782:SF27">
    <property type="entry name" value="PROTEIN, PUTATIVE-RELATED"/>
    <property type="match status" value="1"/>
</dbReference>
<accession>A0AAV1A7D8</accession>
<keyword evidence="1" id="KW-0472">Membrane</keyword>
<organism evidence="2 3">
    <name type="scientific">Vicia faba</name>
    <name type="common">Broad bean</name>
    <name type="synonym">Faba vulgaris</name>
    <dbReference type="NCBI Taxonomy" id="3906"/>
    <lineage>
        <taxon>Eukaryota</taxon>
        <taxon>Viridiplantae</taxon>
        <taxon>Streptophyta</taxon>
        <taxon>Embryophyta</taxon>
        <taxon>Tracheophyta</taxon>
        <taxon>Spermatophyta</taxon>
        <taxon>Magnoliopsida</taxon>
        <taxon>eudicotyledons</taxon>
        <taxon>Gunneridae</taxon>
        <taxon>Pentapetalae</taxon>
        <taxon>rosids</taxon>
        <taxon>fabids</taxon>
        <taxon>Fabales</taxon>
        <taxon>Fabaceae</taxon>
        <taxon>Papilionoideae</taxon>
        <taxon>50 kb inversion clade</taxon>
        <taxon>NPAAA clade</taxon>
        <taxon>Hologalegina</taxon>
        <taxon>IRL clade</taxon>
        <taxon>Fabeae</taxon>
        <taxon>Vicia</taxon>
    </lineage>
</organism>
<dbReference type="Proteomes" id="UP001157006">
    <property type="component" value="Chromosome 3"/>
</dbReference>
<proteinExistence type="predicted"/>
<keyword evidence="1" id="KW-1133">Transmembrane helix</keyword>
<evidence type="ECO:0000313" key="2">
    <source>
        <dbReference type="EMBL" id="CAI8604935.1"/>
    </source>
</evidence>
<keyword evidence="3" id="KW-1185">Reference proteome</keyword>
<reference evidence="2 3" key="1">
    <citation type="submission" date="2023-01" db="EMBL/GenBank/DDBJ databases">
        <authorList>
            <person name="Kreplak J."/>
        </authorList>
    </citation>
    <scope>NUCLEOTIDE SEQUENCE [LARGE SCALE GENOMIC DNA]</scope>
</reference>
<dbReference type="PANTHER" id="PTHR33782">
    <property type="entry name" value="OS01G0121600 PROTEIN"/>
    <property type="match status" value="1"/>
</dbReference>
<name>A0AAV1A7D8_VICFA</name>
<keyword evidence="1" id="KW-0812">Transmembrane</keyword>
<evidence type="ECO:0000256" key="1">
    <source>
        <dbReference type="SAM" id="Phobius"/>
    </source>
</evidence>
<dbReference type="AlphaFoldDB" id="A0AAV1A7D8"/>
<feature type="transmembrane region" description="Helical" evidence="1">
    <location>
        <begin position="104"/>
        <end position="128"/>
    </location>
</feature>
<evidence type="ECO:0000313" key="3">
    <source>
        <dbReference type="Proteomes" id="UP001157006"/>
    </source>
</evidence>
<gene>
    <name evidence="2" type="ORF">VFH_III158120</name>
</gene>
<dbReference type="EMBL" id="OX451738">
    <property type="protein sequence ID" value="CAI8604935.1"/>
    <property type="molecule type" value="Genomic_DNA"/>
</dbReference>